<accession>A0ABQ6CVT6</accession>
<keyword evidence="3" id="KW-1185">Reference proteome</keyword>
<dbReference type="SUPFAM" id="SSF53448">
    <property type="entry name" value="Nucleotide-diphospho-sugar transferases"/>
    <property type="match status" value="1"/>
</dbReference>
<dbReference type="CDD" id="cd00761">
    <property type="entry name" value="Glyco_tranf_GTA_type"/>
    <property type="match status" value="1"/>
</dbReference>
<dbReference type="RefSeq" id="WP_284316858.1">
    <property type="nucleotide sequence ID" value="NZ_BSPC01000091.1"/>
</dbReference>
<name>A0ABQ6CVT6_9HYPH</name>
<dbReference type="InterPro" id="IPR029044">
    <property type="entry name" value="Nucleotide-diphossugar_trans"/>
</dbReference>
<dbReference type="Proteomes" id="UP001156882">
    <property type="component" value="Unassembled WGS sequence"/>
</dbReference>
<comment type="caution">
    <text evidence="2">The sequence shown here is derived from an EMBL/GenBank/DDBJ whole genome shotgun (WGS) entry which is preliminary data.</text>
</comment>
<dbReference type="EMBL" id="BSPC01000091">
    <property type="protein sequence ID" value="GLS23933.1"/>
    <property type="molecule type" value="Genomic_DNA"/>
</dbReference>
<feature type="domain" description="Glycosyltransferase 2-like" evidence="1">
    <location>
        <begin position="6"/>
        <end position="123"/>
    </location>
</feature>
<proteinExistence type="predicted"/>
<protein>
    <recommendedName>
        <fullName evidence="1">Glycosyltransferase 2-like domain-containing protein</fullName>
    </recommendedName>
</protein>
<dbReference type="PANTHER" id="PTHR43685">
    <property type="entry name" value="GLYCOSYLTRANSFERASE"/>
    <property type="match status" value="1"/>
</dbReference>
<reference evidence="3" key="1">
    <citation type="journal article" date="2019" name="Int. J. Syst. Evol. Microbiol.">
        <title>The Global Catalogue of Microorganisms (GCM) 10K type strain sequencing project: providing services to taxonomists for standard genome sequencing and annotation.</title>
        <authorList>
            <consortium name="The Broad Institute Genomics Platform"/>
            <consortium name="The Broad Institute Genome Sequencing Center for Infectious Disease"/>
            <person name="Wu L."/>
            <person name="Ma J."/>
        </authorList>
    </citation>
    <scope>NUCLEOTIDE SEQUENCE [LARGE SCALE GENOMIC DNA]</scope>
    <source>
        <strain evidence="3">NBRC 101365</strain>
    </source>
</reference>
<sequence>MPKVIVGVPVYNGADQLGECLECLVSQTLKDIEIRIYDNASQDNTGDIAREFVSRDPRVKYIRHSENIRAMPNFLTILRDCESEFVMWRAHDDLCSHDYIEKLYNALATNPAANVAVPTTETISRSERQRINVPKYFAGKSTMASIVQLMFNSHAGWFYGLWRRDPLLADFEECWAAFPHPWALDHLILFPTLLKTAVSVVPDAVFIQRLVTKTYTPGKGIKPSVAEMVALRKKFSDQCRRYIDQSSYSWLQRATIHAVLPFYVDKRVYKLRKVIKRTILRRAGGAAYSGEF</sequence>
<organism evidence="2 3">
    <name type="scientific">Labrys miyagiensis</name>
    <dbReference type="NCBI Taxonomy" id="346912"/>
    <lineage>
        <taxon>Bacteria</taxon>
        <taxon>Pseudomonadati</taxon>
        <taxon>Pseudomonadota</taxon>
        <taxon>Alphaproteobacteria</taxon>
        <taxon>Hyphomicrobiales</taxon>
        <taxon>Xanthobacteraceae</taxon>
        <taxon>Labrys</taxon>
    </lineage>
</organism>
<dbReference type="InterPro" id="IPR001173">
    <property type="entry name" value="Glyco_trans_2-like"/>
</dbReference>
<dbReference type="PANTHER" id="PTHR43685:SF2">
    <property type="entry name" value="GLYCOSYLTRANSFERASE 2-LIKE DOMAIN-CONTAINING PROTEIN"/>
    <property type="match status" value="1"/>
</dbReference>
<dbReference type="Gene3D" id="3.90.550.10">
    <property type="entry name" value="Spore Coat Polysaccharide Biosynthesis Protein SpsA, Chain A"/>
    <property type="match status" value="1"/>
</dbReference>
<evidence type="ECO:0000259" key="1">
    <source>
        <dbReference type="Pfam" id="PF00535"/>
    </source>
</evidence>
<evidence type="ECO:0000313" key="3">
    <source>
        <dbReference type="Proteomes" id="UP001156882"/>
    </source>
</evidence>
<dbReference type="Pfam" id="PF00535">
    <property type="entry name" value="Glycos_transf_2"/>
    <property type="match status" value="1"/>
</dbReference>
<gene>
    <name evidence="2" type="ORF">GCM10007874_69540</name>
</gene>
<evidence type="ECO:0000313" key="2">
    <source>
        <dbReference type="EMBL" id="GLS23933.1"/>
    </source>
</evidence>
<dbReference type="InterPro" id="IPR050834">
    <property type="entry name" value="Glycosyltransf_2"/>
</dbReference>